<accession>E4ZNH3</accession>
<proteinExistence type="predicted"/>
<protein>
    <submittedName>
        <fullName evidence="1">Predicted protein</fullName>
    </submittedName>
</protein>
<keyword evidence="2" id="KW-1185">Reference proteome</keyword>
<dbReference type="VEuPathDB" id="FungiDB:LEMA_P039330.1"/>
<gene>
    <name evidence="1" type="ORF">LEMA_P039330.1</name>
</gene>
<reference evidence="2" key="1">
    <citation type="journal article" date="2011" name="Nat. Commun.">
        <title>Effector diversification within compartments of the Leptosphaeria maculans genome affected by Repeat-Induced Point mutations.</title>
        <authorList>
            <person name="Rouxel T."/>
            <person name="Grandaubert J."/>
            <person name="Hane J.K."/>
            <person name="Hoede C."/>
            <person name="van de Wouw A.P."/>
            <person name="Couloux A."/>
            <person name="Dominguez V."/>
            <person name="Anthouard V."/>
            <person name="Bally P."/>
            <person name="Bourras S."/>
            <person name="Cozijnsen A.J."/>
            <person name="Ciuffetti L.M."/>
            <person name="Degrave A."/>
            <person name="Dilmaghani A."/>
            <person name="Duret L."/>
            <person name="Fudal I."/>
            <person name="Goodwin S.B."/>
            <person name="Gout L."/>
            <person name="Glaser N."/>
            <person name="Linglin J."/>
            <person name="Kema G.H.J."/>
            <person name="Lapalu N."/>
            <person name="Lawrence C.B."/>
            <person name="May K."/>
            <person name="Meyer M."/>
            <person name="Ollivier B."/>
            <person name="Poulain J."/>
            <person name="Schoch C.L."/>
            <person name="Simon A."/>
            <person name="Spatafora J.W."/>
            <person name="Stachowiak A."/>
            <person name="Turgeon B.G."/>
            <person name="Tyler B.M."/>
            <person name="Vincent D."/>
            <person name="Weissenbach J."/>
            <person name="Amselem J."/>
            <person name="Quesneville H."/>
            <person name="Oliver R.P."/>
            <person name="Wincker P."/>
            <person name="Balesdent M.-H."/>
            <person name="Howlett B.J."/>
        </authorList>
    </citation>
    <scope>NUCLEOTIDE SEQUENCE [LARGE SCALE GENOMIC DNA]</scope>
    <source>
        <strain evidence="2">JN3 / isolate v23.1.3 / race Av1-4-5-6-7-8</strain>
    </source>
</reference>
<organism evidence="2">
    <name type="scientific">Leptosphaeria maculans (strain JN3 / isolate v23.1.3 / race Av1-4-5-6-7-8)</name>
    <name type="common">Blackleg fungus</name>
    <name type="synonym">Phoma lingam</name>
    <dbReference type="NCBI Taxonomy" id="985895"/>
    <lineage>
        <taxon>Eukaryota</taxon>
        <taxon>Fungi</taxon>
        <taxon>Dikarya</taxon>
        <taxon>Ascomycota</taxon>
        <taxon>Pezizomycotina</taxon>
        <taxon>Dothideomycetes</taxon>
        <taxon>Pleosporomycetidae</taxon>
        <taxon>Pleosporales</taxon>
        <taxon>Pleosporineae</taxon>
        <taxon>Leptosphaeriaceae</taxon>
        <taxon>Plenodomus</taxon>
        <taxon>Plenodomus lingam/Leptosphaeria maculans species complex</taxon>
    </lineage>
</organism>
<evidence type="ECO:0000313" key="1">
    <source>
        <dbReference type="EMBL" id="CBX93032.1"/>
    </source>
</evidence>
<dbReference type="HOGENOM" id="CLU_959996_0_0_1"/>
<evidence type="ECO:0000313" key="2">
    <source>
        <dbReference type="Proteomes" id="UP000002668"/>
    </source>
</evidence>
<dbReference type="AlphaFoldDB" id="E4ZNH3"/>
<dbReference type="InParanoid" id="E4ZNH3"/>
<sequence length="290" mass="30780">MGDGREGGGVVIFKCKTYRKGHCCWRASMGTPSCEASKRVAGQHQLMSGAITPIYILGTPSTVHDSTFSRAPPSMRRSASGTRRDVCSVCGNGRARARPFGTVPASSQHSGCSAVGSTIILFHLALPYPAVERSATHEEPPLQPACLPIRQPATASPLGAEKPWSLHMHAAEHRCLGCAAAYNAYMVQTCVHPHPLFDLLDNIYSTGAVHGLRSRKQACMSTRPHQPAYSTGTRYCLHGCFSVASAAPVQQHAPLPPAAEIIGLHCGTRDGLSSCHLPLNTPALVLAKTA</sequence>
<name>E4ZNH3_LEPMJ</name>
<dbReference type="EMBL" id="FP929105">
    <property type="protein sequence ID" value="CBX93032.1"/>
    <property type="molecule type" value="Genomic_DNA"/>
</dbReference>
<dbReference type="Proteomes" id="UP000002668">
    <property type="component" value="Genome"/>
</dbReference>